<dbReference type="InterPro" id="IPR036237">
    <property type="entry name" value="Xyl_isomerase-like_sf"/>
</dbReference>
<dbReference type="EMBL" id="AOLV01000007">
    <property type="protein sequence ID" value="EPX87440.1"/>
    <property type="molecule type" value="Genomic_DNA"/>
</dbReference>
<sequence length="372" mass="41612">MTITIRRGVSLYSFQQARFFGDMTLDDELAAVASFGATGVEIVDEMTLRYPDPGAAFVDHWHRRLAALGLTPVAMDVGMDVLQFRDHVMSHEECAERLRHDIRLARRLGFGVVRVLSVTPLDVMLRALPEAERQDIRLGREIHQPMTLEGPQVAEIIDWAEAQASDRLGIVPDLGIFQFRPSEAHLGWYRRKGAQEAACAAAIALSDLIRSGEAGSLFDMSRHTAGNVRADYRRFLTTGEAPEGLAPAFRAVKDWADRHVPAPQEVDYVVVGEALTFSNTRPETLRQIARHVTHVHGKFYEMSEIPGRPGQYHDASIDTEAAIGALKAGGFSGYVNSEYEGQRYYQDRTRAELMSEVEQVRRHQEMLARLIG</sequence>
<dbReference type="Pfam" id="PF01261">
    <property type="entry name" value="AP_endonuc_2"/>
    <property type="match status" value="1"/>
</dbReference>
<dbReference type="STRING" id="1123069.ruthe_00510"/>
<dbReference type="RefSeq" id="WP_021096619.1">
    <property type="nucleotide sequence ID" value="NZ_KE557320.1"/>
</dbReference>
<dbReference type="Gene3D" id="3.20.20.150">
    <property type="entry name" value="Divalent-metal-dependent TIM barrel enzymes"/>
    <property type="match status" value="1"/>
</dbReference>
<protein>
    <submittedName>
        <fullName evidence="2">Xylose isomerase-like TIM barrel</fullName>
    </submittedName>
</protein>
<dbReference type="InterPro" id="IPR050312">
    <property type="entry name" value="IolE/XylAMocC-like"/>
</dbReference>
<dbReference type="PATRIC" id="fig|1123069.3.peg.475"/>
<gene>
    <name evidence="2" type="ORF">ruthe_00510</name>
</gene>
<evidence type="ECO:0000259" key="1">
    <source>
        <dbReference type="Pfam" id="PF01261"/>
    </source>
</evidence>
<keyword evidence="2" id="KW-0413">Isomerase</keyword>
<proteinExistence type="predicted"/>
<reference evidence="2 3" key="1">
    <citation type="journal article" date="2013" name="Stand. Genomic Sci.">
        <title>Genome sequence of the reddish-pigmented Rubellimicrobium thermophilum type strain (DSM 16684(T)), a member of the Roseobacter clade.</title>
        <authorList>
            <person name="Fiebig A."/>
            <person name="Riedel T."/>
            <person name="Gronow S."/>
            <person name="Petersen J."/>
            <person name="Klenk H.P."/>
            <person name="Goker M."/>
        </authorList>
    </citation>
    <scope>NUCLEOTIDE SEQUENCE [LARGE SCALE GENOMIC DNA]</scope>
    <source>
        <strain evidence="2 3">DSM 16684</strain>
    </source>
</reference>
<evidence type="ECO:0000313" key="2">
    <source>
        <dbReference type="EMBL" id="EPX87440.1"/>
    </source>
</evidence>
<dbReference type="AlphaFoldDB" id="S9SBD5"/>
<dbReference type="GO" id="GO:0016853">
    <property type="term" value="F:isomerase activity"/>
    <property type="evidence" value="ECO:0007669"/>
    <property type="project" value="UniProtKB-KW"/>
</dbReference>
<dbReference type="Proteomes" id="UP000015346">
    <property type="component" value="Unassembled WGS sequence"/>
</dbReference>
<accession>S9SBD5</accession>
<dbReference type="SUPFAM" id="SSF51658">
    <property type="entry name" value="Xylose isomerase-like"/>
    <property type="match status" value="1"/>
</dbReference>
<evidence type="ECO:0000313" key="3">
    <source>
        <dbReference type="Proteomes" id="UP000015346"/>
    </source>
</evidence>
<dbReference type="PANTHER" id="PTHR12110:SF41">
    <property type="entry name" value="INOSOSE DEHYDRATASE"/>
    <property type="match status" value="1"/>
</dbReference>
<feature type="domain" description="Xylose isomerase-like TIM barrel" evidence="1">
    <location>
        <begin position="29"/>
        <end position="178"/>
    </location>
</feature>
<dbReference type="InterPro" id="IPR013022">
    <property type="entry name" value="Xyl_isomerase-like_TIM-brl"/>
</dbReference>
<organism evidence="2 3">
    <name type="scientific">Rubellimicrobium thermophilum DSM 16684</name>
    <dbReference type="NCBI Taxonomy" id="1123069"/>
    <lineage>
        <taxon>Bacteria</taxon>
        <taxon>Pseudomonadati</taxon>
        <taxon>Pseudomonadota</taxon>
        <taxon>Alphaproteobacteria</taxon>
        <taxon>Rhodobacterales</taxon>
        <taxon>Roseobacteraceae</taxon>
        <taxon>Rubellimicrobium</taxon>
    </lineage>
</organism>
<keyword evidence="3" id="KW-1185">Reference proteome</keyword>
<comment type="caution">
    <text evidence="2">The sequence shown here is derived from an EMBL/GenBank/DDBJ whole genome shotgun (WGS) entry which is preliminary data.</text>
</comment>
<dbReference type="HOGENOM" id="CLU_070745_1_0_5"/>
<name>S9SBD5_9RHOB</name>
<dbReference type="PANTHER" id="PTHR12110">
    <property type="entry name" value="HYDROXYPYRUVATE ISOMERASE"/>
    <property type="match status" value="1"/>
</dbReference>